<proteinExistence type="predicted"/>
<dbReference type="Proteomes" id="UP000319908">
    <property type="component" value="Unassembled WGS sequence"/>
</dbReference>
<evidence type="ECO:0000313" key="1">
    <source>
        <dbReference type="EMBL" id="TWU15977.1"/>
    </source>
</evidence>
<reference evidence="1 2" key="1">
    <citation type="journal article" date="2020" name="Antonie Van Leeuwenhoek">
        <title>Rhodopirellula heiligendammensis sp. nov., Rhodopirellula pilleata sp. nov., and Rhodopirellula solitaria sp. nov. isolated from natural or artificial marine surfaces in Northern Germany and California, USA, and emended description of the genus Rhodopirellula.</title>
        <authorList>
            <person name="Kallscheuer N."/>
            <person name="Wiegand S."/>
            <person name="Jogler M."/>
            <person name="Boedeker C."/>
            <person name="Peeters S.H."/>
            <person name="Rast P."/>
            <person name="Heuer A."/>
            <person name="Jetten M.S.M."/>
            <person name="Rohde M."/>
            <person name="Jogler C."/>
        </authorList>
    </citation>
    <scope>NUCLEOTIDE SEQUENCE [LARGE SCALE GENOMIC DNA]</scope>
    <source>
        <strain evidence="1 2">Poly21</strain>
    </source>
</reference>
<dbReference type="PROSITE" id="PS51257">
    <property type="entry name" value="PROKAR_LIPOPROTEIN"/>
    <property type="match status" value="1"/>
</dbReference>
<sequence length="220" mass="24558">MHEVTKQNSRLTGLRSVAICLLAVGFCVAVSGCDSSESIQEYLPLLEITESPVANLPTELRPYNWTDSGGSGSCVNASQVYNLTWVGMPELAQWWRDNTAGGETDTSIRRQTDAVGLDYYSTNRADMGFLDWCTATRRSALIWHWPRHCVNFVGFGTDPYRPTDPTEYAWLCDNNRPTHYIPVERNKFARDWDGYGGFGLALAAPPVPPPLFDATLRSTK</sequence>
<name>A0A5C6BWG8_9BACT</name>
<organism evidence="1 2">
    <name type="scientific">Allorhodopirellula heiligendammensis</name>
    <dbReference type="NCBI Taxonomy" id="2714739"/>
    <lineage>
        <taxon>Bacteria</taxon>
        <taxon>Pseudomonadati</taxon>
        <taxon>Planctomycetota</taxon>
        <taxon>Planctomycetia</taxon>
        <taxon>Pirellulales</taxon>
        <taxon>Pirellulaceae</taxon>
        <taxon>Allorhodopirellula</taxon>
    </lineage>
</organism>
<protein>
    <recommendedName>
        <fullName evidence="3">Peptidase C39-like domain-containing protein</fullName>
    </recommendedName>
</protein>
<gene>
    <name evidence="1" type="ORF">Poly21_31810</name>
</gene>
<evidence type="ECO:0008006" key="3">
    <source>
        <dbReference type="Google" id="ProtNLM"/>
    </source>
</evidence>
<dbReference type="EMBL" id="SJPU01000002">
    <property type="protein sequence ID" value="TWU15977.1"/>
    <property type="molecule type" value="Genomic_DNA"/>
</dbReference>
<dbReference type="AlphaFoldDB" id="A0A5C6BWG8"/>
<accession>A0A5C6BWG8</accession>
<evidence type="ECO:0000313" key="2">
    <source>
        <dbReference type="Proteomes" id="UP000319908"/>
    </source>
</evidence>
<comment type="caution">
    <text evidence="1">The sequence shown here is derived from an EMBL/GenBank/DDBJ whole genome shotgun (WGS) entry which is preliminary data.</text>
</comment>
<keyword evidence="2" id="KW-1185">Reference proteome</keyword>